<evidence type="ECO:0000313" key="1">
    <source>
        <dbReference type="EMBL" id="KAK4539627.1"/>
    </source>
</evidence>
<comment type="caution">
    <text evidence="1">The sequence shown here is derived from an EMBL/GenBank/DDBJ whole genome shotgun (WGS) entry which is preliminary data.</text>
</comment>
<accession>A0AAV9J4S9</accession>
<keyword evidence="2" id="KW-1185">Reference proteome</keyword>
<dbReference type="Proteomes" id="UP001324427">
    <property type="component" value="Unassembled WGS sequence"/>
</dbReference>
<protein>
    <submittedName>
        <fullName evidence="1">Uncharacterized protein</fullName>
    </submittedName>
</protein>
<evidence type="ECO:0000313" key="2">
    <source>
        <dbReference type="Proteomes" id="UP001324427"/>
    </source>
</evidence>
<reference evidence="1 2" key="1">
    <citation type="submission" date="2021-11" db="EMBL/GenBank/DDBJ databases">
        <title>Black yeast isolated from Biological Soil Crust.</title>
        <authorList>
            <person name="Kurbessoian T."/>
        </authorList>
    </citation>
    <scope>NUCLEOTIDE SEQUENCE [LARGE SCALE GENOMIC DNA]</scope>
    <source>
        <strain evidence="1 2">CCFEE 5522</strain>
    </source>
</reference>
<gene>
    <name evidence="1" type="ORF">LTR36_010510</name>
</gene>
<organism evidence="1 2">
    <name type="scientific">Oleoguttula mirabilis</name>
    <dbReference type="NCBI Taxonomy" id="1507867"/>
    <lineage>
        <taxon>Eukaryota</taxon>
        <taxon>Fungi</taxon>
        <taxon>Dikarya</taxon>
        <taxon>Ascomycota</taxon>
        <taxon>Pezizomycotina</taxon>
        <taxon>Dothideomycetes</taxon>
        <taxon>Dothideomycetidae</taxon>
        <taxon>Mycosphaerellales</taxon>
        <taxon>Teratosphaeriaceae</taxon>
        <taxon>Oleoguttula</taxon>
    </lineage>
</organism>
<sequence>MDIDVLCMFVEHGGLRRFLGELKELEGLDLRMRSVNSKSATPAPVYIPLSIVFGNLRFSDLWLEPAELCELLGRHASTLEEVTLANINLGETALTRSPQQSTHVIAMTGMRQAYPEWEAVARTCQAMSRLAGLLLEAPSVDVLWEVLGVFEVEDLMERGMGERGNRLGVRGFADLWEQVEGLGR</sequence>
<name>A0AAV9J4S9_9PEZI</name>
<dbReference type="AlphaFoldDB" id="A0AAV9J4S9"/>
<dbReference type="EMBL" id="JAVFHQ010000088">
    <property type="protein sequence ID" value="KAK4539627.1"/>
    <property type="molecule type" value="Genomic_DNA"/>
</dbReference>
<proteinExistence type="predicted"/>